<dbReference type="Proteomes" id="UP001597448">
    <property type="component" value="Unassembled WGS sequence"/>
</dbReference>
<feature type="domain" description="SPOR" evidence="3">
    <location>
        <begin position="256"/>
        <end position="323"/>
    </location>
</feature>
<dbReference type="InterPro" id="IPR036680">
    <property type="entry name" value="SPOR-like_sf"/>
</dbReference>
<dbReference type="EMBL" id="JBHUKY010000024">
    <property type="protein sequence ID" value="MFD2411259.1"/>
    <property type="molecule type" value="Genomic_DNA"/>
</dbReference>
<dbReference type="RefSeq" id="WP_379312996.1">
    <property type="nucleotide sequence ID" value="NZ_JBHUKY010000024.1"/>
</dbReference>
<keyword evidence="2" id="KW-0472">Membrane</keyword>
<feature type="region of interest" description="Disordered" evidence="1">
    <location>
        <begin position="143"/>
        <end position="165"/>
    </location>
</feature>
<evidence type="ECO:0000256" key="1">
    <source>
        <dbReference type="SAM" id="MobiDB-lite"/>
    </source>
</evidence>
<dbReference type="SUPFAM" id="SSF110997">
    <property type="entry name" value="Sporulation related repeat"/>
    <property type="match status" value="1"/>
</dbReference>
<sequence>MNNGRMTFRFDGDQGRQRMETADLRAVNETGVVVEDKDTDKVQRGGVKTSSYSKADEYIVDLEKVELPRSVETAYMKPQGSSRRKLKAPEDNYDLGLYSVARPASARNLWEQSEDSEEHPFYGEADGEDLYSAEEYYPLYEDNRESAPDSYGQSGAQGNSSGGSFHTRRPSYWWKFALSIAGALGTGILLGYAALSFITGGTGETGKAPGNAAVKTGITQGQNAANSGTAADITGVPAEQTGEAVSAQIPVQVAPQSYYLLQYGVFSTPAGAEQARQELLTAGLAAGLDPADGNRVYAGLSPDREQAKLLSNGLKGQGIELYVREVSLPAVNQVRYTGTGAAVDSYFTISSQLLSELSSLSASLLVGGGSGNGGGAVSDLHMQWTQAVKALEPGLTPEGQRTADGLEKSMSRGIAALNEYSKNKAEGLLWEVQEAMMSFLTGQKSLLSAMS</sequence>
<keyword evidence="5" id="KW-1185">Reference proteome</keyword>
<feature type="compositionally biased region" description="Low complexity" evidence="1">
    <location>
        <begin position="150"/>
        <end position="164"/>
    </location>
</feature>
<evidence type="ECO:0000259" key="3">
    <source>
        <dbReference type="Pfam" id="PF05036"/>
    </source>
</evidence>
<comment type="caution">
    <text evidence="4">The sequence shown here is derived from an EMBL/GenBank/DDBJ whole genome shotgun (WGS) entry which is preliminary data.</text>
</comment>
<keyword evidence="2" id="KW-1133">Transmembrane helix</keyword>
<organism evidence="4 5">
    <name type="scientific">Paenibacillus rhizoplanae</name>
    <dbReference type="NCBI Taxonomy" id="1917181"/>
    <lineage>
        <taxon>Bacteria</taxon>
        <taxon>Bacillati</taxon>
        <taxon>Bacillota</taxon>
        <taxon>Bacilli</taxon>
        <taxon>Bacillales</taxon>
        <taxon>Paenibacillaceae</taxon>
        <taxon>Paenibacillus</taxon>
    </lineage>
</organism>
<dbReference type="InterPro" id="IPR007730">
    <property type="entry name" value="SPOR-like_dom"/>
</dbReference>
<gene>
    <name evidence="4" type="ORF">ACFSX3_15310</name>
</gene>
<dbReference type="Pfam" id="PF05036">
    <property type="entry name" value="SPOR"/>
    <property type="match status" value="1"/>
</dbReference>
<evidence type="ECO:0000313" key="5">
    <source>
        <dbReference type="Proteomes" id="UP001597448"/>
    </source>
</evidence>
<proteinExistence type="predicted"/>
<feature type="region of interest" description="Disordered" evidence="1">
    <location>
        <begin position="108"/>
        <end position="127"/>
    </location>
</feature>
<feature type="transmembrane region" description="Helical" evidence="2">
    <location>
        <begin position="172"/>
        <end position="195"/>
    </location>
</feature>
<keyword evidence="2" id="KW-0812">Transmembrane</keyword>
<protein>
    <submittedName>
        <fullName evidence="4">SPOR domain-containing protein</fullName>
    </submittedName>
</protein>
<name>A0ABW5F960_9BACL</name>
<accession>A0ABW5F960</accession>
<reference evidence="5" key="1">
    <citation type="journal article" date="2019" name="Int. J. Syst. Evol. Microbiol.">
        <title>The Global Catalogue of Microorganisms (GCM) 10K type strain sequencing project: providing services to taxonomists for standard genome sequencing and annotation.</title>
        <authorList>
            <consortium name="The Broad Institute Genomics Platform"/>
            <consortium name="The Broad Institute Genome Sequencing Center for Infectious Disease"/>
            <person name="Wu L."/>
            <person name="Ma J."/>
        </authorList>
    </citation>
    <scope>NUCLEOTIDE SEQUENCE [LARGE SCALE GENOMIC DNA]</scope>
    <source>
        <strain evidence="5">CCM 8725</strain>
    </source>
</reference>
<evidence type="ECO:0000313" key="4">
    <source>
        <dbReference type="EMBL" id="MFD2411259.1"/>
    </source>
</evidence>
<dbReference type="Gene3D" id="3.30.70.1070">
    <property type="entry name" value="Sporulation related repeat"/>
    <property type="match status" value="1"/>
</dbReference>
<evidence type="ECO:0000256" key="2">
    <source>
        <dbReference type="SAM" id="Phobius"/>
    </source>
</evidence>